<protein>
    <submittedName>
        <fullName evidence="1">HAD-IA family hydrolase</fullName>
    </submittedName>
</protein>
<dbReference type="PRINTS" id="PR00413">
    <property type="entry name" value="HADHALOGNASE"/>
</dbReference>
<dbReference type="SUPFAM" id="SSF56784">
    <property type="entry name" value="HAD-like"/>
    <property type="match status" value="1"/>
</dbReference>
<evidence type="ECO:0000313" key="1">
    <source>
        <dbReference type="EMBL" id="MFA0810210.1"/>
    </source>
</evidence>
<dbReference type="SFLD" id="SFLDS00003">
    <property type="entry name" value="Haloacid_Dehalogenase"/>
    <property type="match status" value="1"/>
</dbReference>
<keyword evidence="1" id="KW-0378">Hydrolase</keyword>
<organism evidence="1 2">
    <name type="scientific">Microbulbifer epialgicus</name>
    <dbReference type="NCBI Taxonomy" id="393907"/>
    <lineage>
        <taxon>Bacteria</taxon>
        <taxon>Pseudomonadati</taxon>
        <taxon>Pseudomonadota</taxon>
        <taxon>Gammaproteobacteria</taxon>
        <taxon>Cellvibrionales</taxon>
        <taxon>Microbulbiferaceae</taxon>
        <taxon>Microbulbifer</taxon>
    </lineage>
</organism>
<dbReference type="Proteomes" id="UP001569428">
    <property type="component" value="Unassembled WGS sequence"/>
</dbReference>
<dbReference type="Gene3D" id="3.40.50.1000">
    <property type="entry name" value="HAD superfamily/HAD-like"/>
    <property type="match status" value="1"/>
</dbReference>
<keyword evidence="2" id="KW-1185">Reference proteome</keyword>
<evidence type="ECO:0000313" key="2">
    <source>
        <dbReference type="Proteomes" id="UP001569428"/>
    </source>
</evidence>
<dbReference type="Gene3D" id="1.10.150.240">
    <property type="entry name" value="Putative phosphatase, domain 2"/>
    <property type="match status" value="1"/>
</dbReference>
<dbReference type="InterPro" id="IPR036412">
    <property type="entry name" value="HAD-like_sf"/>
</dbReference>
<dbReference type="InterPro" id="IPR006439">
    <property type="entry name" value="HAD-SF_hydro_IA"/>
</dbReference>
<dbReference type="InterPro" id="IPR023198">
    <property type="entry name" value="PGP-like_dom2"/>
</dbReference>
<name>A0ABV4NX40_9GAMM</name>
<accession>A0ABV4NX40</accession>
<gene>
    <name evidence="1" type="ORF">ACCI49_04695</name>
</gene>
<dbReference type="InterPro" id="IPR023214">
    <property type="entry name" value="HAD_sf"/>
</dbReference>
<dbReference type="PANTHER" id="PTHR43611">
    <property type="entry name" value="ALPHA-D-GLUCOSE 1-PHOSPHATE PHOSPHATASE"/>
    <property type="match status" value="1"/>
</dbReference>
<dbReference type="NCBIfam" id="TIGR01549">
    <property type="entry name" value="HAD-SF-IA-v1"/>
    <property type="match status" value="1"/>
</dbReference>
<dbReference type="NCBIfam" id="TIGR01509">
    <property type="entry name" value="HAD-SF-IA-v3"/>
    <property type="match status" value="1"/>
</dbReference>
<comment type="caution">
    <text evidence="1">The sequence shown here is derived from an EMBL/GenBank/DDBJ whole genome shotgun (WGS) entry which is preliminary data.</text>
</comment>
<reference evidence="1 2" key="1">
    <citation type="submission" date="2024-08" db="EMBL/GenBank/DDBJ databases">
        <authorList>
            <person name="Ishaq N."/>
        </authorList>
    </citation>
    <scope>NUCLEOTIDE SEQUENCE [LARGE SCALE GENOMIC DNA]</scope>
    <source>
        <strain evidence="1 2">DSM 18651</strain>
    </source>
</reference>
<proteinExistence type="predicted"/>
<dbReference type="PANTHER" id="PTHR43611:SF3">
    <property type="entry name" value="FLAVIN MONONUCLEOTIDE HYDROLASE 1, CHLOROPLATIC"/>
    <property type="match status" value="1"/>
</dbReference>
<dbReference type="EMBL" id="JBGMEK010000006">
    <property type="protein sequence ID" value="MFA0810210.1"/>
    <property type="molecule type" value="Genomic_DNA"/>
</dbReference>
<dbReference type="RefSeq" id="WP_371837818.1">
    <property type="nucleotide sequence ID" value="NZ_JBGMEK010000006.1"/>
</dbReference>
<dbReference type="GO" id="GO:0016787">
    <property type="term" value="F:hydrolase activity"/>
    <property type="evidence" value="ECO:0007669"/>
    <property type="project" value="UniProtKB-KW"/>
</dbReference>
<sequence length="196" mass="22051">MGLDIELLLFDLGGVLIELNDSPLPTYHPQLSDWLLSETVRKFEVGLISSEEFACAVKKDLLLEQSVEDIISHFKAWPKGFYPGAIDLLNRLKANCKISALTNTNEIHWSRITEEFQAPCYFDSIIASHQVGMAKPDVRFFQYAIEKFAIHPNKIMFMDDNIENVAAASRVGINSYLTRGFLEVVALLSKVDLSLA</sequence>
<dbReference type="SFLD" id="SFLDG01129">
    <property type="entry name" value="C1.5:_HAD__Beta-PGM__Phosphata"/>
    <property type="match status" value="1"/>
</dbReference>
<dbReference type="Pfam" id="PF00702">
    <property type="entry name" value="Hydrolase"/>
    <property type="match status" value="1"/>
</dbReference>